<dbReference type="Pfam" id="PF07452">
    <property type="entry name" value="CHRD"/>
    <property type="match status" value="1"/>
</dbReference>
<dbReference type="PROSITE" id="PS51257">
    <property type="entry name" value="PROKAR_LIPOPROTEIN"/>
    <property type="match status" value="1"/>
</dbReference>
<feature type="domain" description="CHRD" evidence="1">
    <location>
        <begin position="33"/>
        <end position="151"/>
    </location>
</feature>
<evidence type="ECO:0000259" key="1">
    <source>
        <dbReference type="PROSITE" id="PS50933"/>
    </source>
</evidence>
<dbReference type="Proteomes" id="UP000622707">
    <property type="component" value="Unassembled WGS sequence"/>
</dbReference>
<sequence length="151" mass="15303">MSTRSGFLRTAAAATLVTLGLAGCGMMNSMSSSSETFTASLSGAQESPAVSTGGNGSADVTYDRGSSTLSYRVAYSGLSGPATAAHIHGPAGPGQNAGVVVPFTNVGSSPITGQVKLTPEQFNQLSSGQWYVNVHTAAHPAGEIRGQLRKR</sequence>
<name>A0ABS1JLG8_9BURK</name>
<dbReference type="SMART" id="SM00754">
    <property type="entry name" value="CHRD"/>
    <property type="match status" value="1"/>
</dbReference>
<reference evidence="2 3" key="1">
    <citation type="journal article" date="2017" name="Int. J. Syst. Evol. Microbiol.">
        <title>Ramlibacter alkalitolerans sp. nov., alkali-tolerant bacterium isolated from soil of ginseng.</title>
        <authorList>
            <person name="Lee D.H."/>
            <person name="Cha C.J."/>
        </authorList>
    </citation>
    <scope>NUCLEOTIDE SEQUENCE [LARGE SCALE GENOMIC DNA]</scope>
    <source>
        <strain evidence="2 3">KACC 19305</strain>
    </source>
</reference>
<organism evidence="2 3">
    <name type="scientific">Ramlibacter alkalitolerans</name>
    <dbReference type="NCBI Taxonomy" id="2039631"/>
    <lineage>
        <taxon>Bacteria</taxon>
        <taxon>Pseudomonadati</taxon>
        <taxon>Pseudomonadota</taxon>
        <taxon>Betaproteobacteria</taxon>
        <taxon>Burkholderiales</taxon>
        <taxon>Comamonadaceae</taxon>
        <taxon>Ramlibacter</taxon>
    </lineage>
</organism>
<gene>
    <name evidence="2" type="ORF">JI746_07875</name>
</gene>
<dbReference type="EMBL" id="JAEQND010000004">
    <property type="protein sequence ID" value="MBL0425021.1"/>
    <property type="molecule type" value="Genomic_DNA"/>
</dbReference>
<accession>A0ABS1JLG8</accession>
<proteinExistence type="predicted"/>
<evidence type="ECO:0000313" key="3">
    <source>
        <dbReference type="Proteomes" id="UP000622707"/>
    </source>
</evidence>
<keyword evidence="3" id="KW-1185">Reference proteome</keyword>
<dbReference type="InterPro" id="IPR010895">
    <property type="entry name" value="CHRD"/>
</dbReference>
<comment type="caution">
    <text evidence="2">The sequence shown here is derived from an EMBL/GenBank/DDBJ whole genome shotgun (WGS) entry which is preliminary data.</text>
</comment>
<protein>
    <submittedName>
        <fullName evidence="2">CHRD domain-containing protein</fullName>
    </submittedName>
</protein>
<evidence type="ECO:0000313" key="2">
    <source>
        <dbReference type="EMBL" id="MBL0425021.1"/>
    </source>
</evidence>
<dbReference type="PROSITE" id="PS50933">
    <property type="entry name" value="CHRD"/>
    <property type="match status" value="1"/>
</dbReference>